<proteinExistence type="predicted"/>
<dbReference type="Proteomes" id="UP000231067">
    <property type="component" value="Unassembled WGS sequence"/>
</dbReference>
<comment type="caution">
    <text evidence="2">The sequence shown here is derived from an EMBL/GenBank/DDBJ whole genome shotgun (WGS) entry which is preliminary data.</text>
</comment>
<evidence type="ECO:0000313" key="2">
    <source>
        <dbReference type="EMBL" id="PIP40276.1"/>
    </source>
</evidence>
<evidence type="ECO:0000259" key="1">
    <source>
        <dbReference type="Pfam" id="PF21168"/>
    </source>
</evidence>
<dbReference type="InterPro" id="IPR035959">
    <property type="entry name" value="RutC-like_sf"/>
</dbReference>
<protein>
    <recommendedName>
        <fullName evidence="1">Chorismatase FkbO/Hyg5-like N-terminal domain-containing protein</fullName>
    </recommendedName>
</protein>
<reference evidence="2 3" key="1">
    <citation type="submission" date="2017-09" db="EMBL/GenBank/DDBJ databases">
        <title>Depth-based differentiation of microbial function through sediment-hosted aquifers and enrichment of novel symbionts in the deep terrestrial subsurface.</title>
        <authorList>
            <person name="Probst A.J."/>
            <person name="Ladd B."/>
            <person name="Jarett J.K."/>
            <person name="Geller-Mcgrath D.E."/>
            <person name="Sieber C.M."/>
            <person name="Emerson J.B."/>
            <person name="Anantharaman K."/>
            <person name="Thomas B.C."/>
            <person name="Malmstrom R."/>
            <person name="Stieglmeier M."/>
            <person name="Klingl A."/>
            <person name="Woyke T."/>
            <person name="Ryan C.M."/>
            <person name="Banfield J.F."/>
        </authorList>
    </citation>
    <scope>NUCLEOTIDE SEQUENCE [LARGE SCALE GENOMIC DNA]</scope>
    <source>
        <strain evidence="2">CG23_combo_of_CG06-09_8_20_14_all_40_23</strain>
    </source>
</reference>
<accession>A0A2H0A4H5</accession>
<organism evidence="2 3">
    <name type="scientific">Candidatus Desantisbacteria bacterium CG23_combo_of_CG06-09_8_20_14_all_40_23</name>
    <dbReference type="NCBI Taxonomy" id="1974550"/>
    <lineage>
        <taxon>Bacteria</taxon>
        <taxon>Candidatus Desantisiibacteriota</taxon>
    </lineage>
</organism>
<evidence type="ECO:0000313" key="3">
    <source>
        <dbReference type="Proteomes" id="UP000231067"/>
    </source>
</evidence>
<dbReference type="Pfam" id="PF21168">
    <property type="entry name" value="FkbO_Hyg5-like_N"/>
    <property type="match status" value="1"/>
</dbReference>
<gene>
    <name evidence="2" type="ORF">COX18_07215</name>
</gene>
<dbReference type="EMBL" id="PCSH01000129">
    <property type="protein sequence ID" value="PIP40276.1"/>
    <property type="molecule type" value="Genomic_DNA"/>
</dbReference>
<dbReference type="InterPro" id="IPR049368">
    <property type="entry name" value="FkbO_Hyg5-like_N"/>
</dbReference>
<name>A0A2H0A4H5_9BACT</name>
<sequence length="366" mass="42051">MYISNNFEKTIEHGEKMNRIQEQPIQVCNRNLNAKIVSTKSNELLATLKDENILGIVEFYDGKTPAADKIPKHIPYLRVHMYPYLGHSFAEVWTSTDRIYYGLAGSFRFATDSEHMFTCISCPENNQSLCQLSEKVYDDLFHNINRLNYQHIFRIWNFIPNINGEDGDRVERYKSFSCGRSVSFRNNVQVDENFRFSAATGIGSISGNVSIYCLSALIPKHIHFENPRQTPAYKYPQQYGPKSPSFARATYYNRGNNCFDIYIAGTASVVGHESVHIGDIKKQCETTVENIKALLSKENLKKNGIKREVILDDLDCIKVYIRHKDDFPIIKKLCEQIFSPKSPILYMQADICRSDLLVEIEGIIQK</sequence>
<dbReference type="Gene3D" id="3.30.1330.40">
    <property type="entry name" value="RutC-like"/>
    <property type="match status" value="1"/>
</dbReference>
<dbReference type="SUPFAM" id="SSF55298">
    <property type="entry name" value="YjgF-like"/>
    <property type="match status" value="1"/>
</dbReference>
<dbReference type="AlphaFoldDB" id="A0A2H0A4H5"/>
<dbReference type="CDD" id="cd06153">
    <property type="entry name" value="YjgF_YER057c_UK114_like_5"/>
    <property type="match status" value="1"/>
</dbReference>
<feature type="domain" description="Chorismatase FkbO/Hyg5-like N-terminal" evidence="1">
    <location>
        <begin position="91"/>
        <end position="215"/>
    </location>
</feature>